<organism evidence="2 3">
    <name type="scientific">Porphyra umbilicalis</name>
    <name type="common">Purple laver</name>
    <name type="synonym">Red alga</name>
    <dbReference type="NCBI Taxonomy" id="2786"/>
    <lineage>
        <taxon>Eukaryota</taxon>
        <taxon>Rhodophyta</taxon>
        <taxon>Bangiophyceae</taxon>
        <taxon>Bangiales</taxon>
        <taxon>Bangiaceae</taxon>
        <taxon>Porphyra</taxon>
    </lineage>
</organism>
<sequence length="228" mass="24875">MGRLPAMALAAAAVAAVATVAAAAHGPTPTPKLMKITNASGQDCINRWYVSGRDVAAGKWVWADETRCCPPRVAPKTMTVFRGGKRCTSTWTQCDTALNDDGNCVRKWCDATVCAEPVCPPTPPVMKTRYVRRGGERCVKTWSACGKRLSRGVCTWKGCDVVRCQPPCAKPAAKTMRSQSAGRVCVDHWWPAALSVDTSKDGMDCKWGWKDVKVCHCRDGNKPVWKRC</sequence>
<evidence type="ECO:0000313" key="3">
    <source>
        <dbReference type="Proteomes" id="UP000218209"/>
    </source>
</evidence>
<dbReference type="EMBL" id="KV919157">
    <property type="protein sequence ID" value="OSX71204.1"/>
    <property type="molecule type" value="Genomic_DNA"/>
</dbReference>
<keyword evidence="3" id="KW-1185">Reference proteome</keyword>
<feature type="chain" id="PRO_5013072604" evidence="1">
    <location>
        <begin position="24"/>
        <end position="228"/>
    </location>
</feature>
<evidence type="ECO:0000313" key="2">
    <source>
        <dbReference type="EMBL" id="OSX71204.1"/>
    </source>
</evidence>
<dbReference type="AlphaFoldDB" id="A0A1X6NRH2"/>
<proteinExistence type="predicted"/>
<evidence type="ECO:0000256" key="1">
    <source>
        <dbReference type="SAM" id="SignalP"/>
    </source>
</evidence>
<protein>
    <submittedName>
        <fullName evidence="2">Uncharacterized protein</fullName>
    </submittedName>
</protein>
<keyword evidence="1" id="KW-0732">Signal</keyword>
<dbReference type="Proteomes" id="UP000218209">
    <property type="component" value="Unassembled WGS sequence"/>
</dbReference>
<name>A0A1X6NRH2_PORUM</name>
<accession>A0A1X6NRH2</accession>
<gene>
    <name evidence="2" type="ORF">BU14_0577s0004</name>
</gene>
<reference evidence="2 3" key="1">
    <citation type="submission" date="2017-03" db="EMBL/GenBank/DDBJ databases">
        <title>WGS assembly of Porphyra umbilicalis.</title>
        <authorList>
            <person name="Brawley S.H."/>
            <person name="Blouin N.A."/>
            <person name="Ficko-Blean E."/>
            <person name="Wheeler G.L."/>
            <person name="Lohr M."/>
            <person name="Goodson H.V."/>
            <person name="Jenkins J.W."/>
            <person name="Blaby-Haas C.E."/>
            <person name="Helliwell K.E."/>
            <person name="Chan C."/>
            <person name="Marriage T."/>
            <person name="Bhattacharya D."/>
            <person name="Klein A.S."/>
            <person name="Badis Y."/>
            <person name="Brodie J."/>
            <person name="Cao Y."/>
            <person name="Collen J."/>
            <person name="Dittami S.M."/>
            <person name="Gachon C.M."/>
            <person name="Green B.R."/>
            <person name="Karpowicz S."/>
            <person name="Kim J.W."/>
            <person name="Kudahl U."/>
            <person name="Lin S."/>
            <person name="Michel G."/>
            <person name="Mittag M."/>
            <person name="Olson B.J."/>
            <person name="Pangilinan J."/>
            <person name="Peng Y."/>
            <person name="Qiu H."/>
            <person name="Shu S."/>
            <person name="Singer J.T."/>
            <person name="Smith A.G."/>
            <person name="Sprecher B.N."/>
            <person name="Wagner V."/>
            <person name="Wang W."/>
            <person name="Wang Z.-Y."/>
            <person name="Yan J."/>
            <person name="Yarish C."/>
            <person name="Zoeuner-Riek S."/>
            <person name="Zhuang Y."/>
            <person name="Zou Y."/>
            <person name="Lindquist E.A."/>
            <person name="Grimwood J."/>
            <person name="Barry K."/>
            <person name="Rokhsar D.S."/>
            <person name="Schmutz J."/>
            <person name="Stiller J.W."/>
            <person name="Grossman A.R."/>
            <person name="Prochnik S.E."/>
        </authorList>
    </citation>
    <scope>NUCLEOTIDE SEQUENCE [LARGE SCALE GENOMIC DNA]</scope>
    <source>
        <strain evidence="2">4086291</strain>
    </source>
</reference>
<feature type="signal peptide" evidence="1">
    <location>
        <begin position="1"/>
        <end position="23"/>
    </location>
</feature>